<gene>
    <name evidence="2" type="ORF">DXG03_004506</name>
</gene>
<accession>A0A9P7GCA4</accession>
<feature type="region of interest" description="Disordered" evidence="1">
    <location>
        <begin position="112"/>
        <end position="154"/>
    </location>
</feature>
<name>A0A9P7GCA4_9AGAR</name>
<evidence type="ECO:0000256" key="1">
    <source>
        <dbReference type="SAM" id="MobiDB-lite"/>
    </source>
</evidence>
<comment type="caution">
    <text evidence="2">The sequence shown here is derived from an EMBL/GenBank/DDBJ whole genome shotgun (WGS) entry which is preliminary data.</text>
</comment>
<protein>
    <submittedName>
        <fullName evidence="2">Uncharacterized protein</fullName>
    </submittedName>
</protein>
<sequence>MVSTAAAAAAADSTALLLAVVPIFSNDACEALPFPLDGPLSTPWSENVTTFAEALNSTIASNCSRPLPSVMRAVDRCWCDFSGGFFEPFNVTHWEAASVQRLIDHLERQQKTAEAALKEKSSEDAATPSHDNSMPRTPAPGPSSTSRPSMPTSISSRDLRSILHLFQYALKGDGTPKPSPSPTPYTSTPRIFDAVTATPSPPACSDRKCTLIRKEYDLRPYGLGILVDFGWTQ</sequence>
<evidence type="ECO:0000313" key="3">
    <source>
        <dbReference type="Proteomes" id="UP000775547"/>
    </source>
</evidence>
<reference evidence="2" key="2">
    <citation type="submission" date="2021-10" db="EMBL/GenBank/DDBJ databases">
        <title>Phylogenomics reveals ancestral predisposition of the termite-cultivated fungus Termitomyces towards a domesticated lifestyle.</title>
        <authorList>
            <person name="Auxier B."/>
            <person name="Grum-Grzhimaylo A."/>
            <person name="Cardenas M.E."/>
            <person name="Lodge J.D."/>
            <person name="Laessoe T."/>
            <person name="Pedersen O."/>
            <person name="Smith M.E."/>
            <person name="Kuyper T.W."/>
            <person name="Franco-Molano E.A."/>
            <person name="Baroni T.J."/>
            <person name="Aanen D.K."/>
        </authorList>
    </citation>
    <scope>NUCLEOTIDE SEQUENCE</scope>
    <source>
        <strain evidence="2">AP01</strain>
        <tissue evidence="2">Mycelium</tissue>
    </source>
</reference>
<dbReference type="OrthoDB" id="5563033at2759"/>
<dbReference type="EMBL" id="JABCKV010000027">
    <property type="protein sequence ID" value="KAG5646083.1"/>
    <property type="molecule type" value="Genomic_DNA"/>
</dbReference>
<feature type="compositionally biased region" description="Low complexity" evidence="1">
    <location>
        <begin position="142"/>
        <end position="154"/>
    </location>
</feature>
<dbReference type="Proteomes" id="UP000775547">
    <property type="component" value="Unassembled WGS sequence"/>
</dbReference>
<keyword evidence="3" id="KW-1185">Reference proteome</keyword>
<proteinExistence type="predicted"/>
<reference evidence="2" key="1">
    <citation type="submission" date="2020-07" db="EMBL/GenBank/DDBJ databases">
        <authorList>
            <person name="Nieuwenhuis M."/>
            <person name="Van De Peppel L.J.J."/>
        </authorList>
    </citation>
    <scope>NUCLEOTIDE SEQUENCE</scope>
    <source>
        <strain evidence="2">AP01</strain>
        <tissue evidence="2">Mycelium</tissue>
    </source>
</reference>
<organism evidence="2 3">
    <name type="scientific">Asterophora parasitica</name>
    <dbReference type="NCBI Taxonomy" id="117018"/>
    <lineage>
        <taxon>Eukaryota</taxon>
        <taxon>Fungi</taxon>
        <taxon>Dikarya</taxon>
        <taxon>Basidiomycota</taxon>
        <taxon>Agaricomycotina</taxon>
        <taxon>Agaricomycetes</taxon>
        <taxon>Agaricomycetidae</taxon>
        <taxon>Agaricales</taxon>
        <taxon>Tricholomatineae</taxon>
        <taxon>Lyophyllaceae</taxon>
        <taxon>Asterophora</taxon>
    </lineage>
</organism>
<dbReference type="AlphaFoldDB" id="A0A9P7GCA4"/>
<evidence type="ECO:0000313" key="2">
    <source>
        <dbReference type="EMBL" id="KAG5646083.1"/>
    </source>
</evidence>
<feature type="compositionally biased region" description="Basic and acidic residues" evidence="1">
    <location>
        <begin position="112"/>
        <end position="123"/>
    </location>
</feature>